<keyword evidence="20" id="KW-1185">Reference proteome</keyword>
<dbReference type="PROSITE" id="PS52016">
    <property type="entry name" value="TONB_DEPENDENT_REC_3"/>
    <property type="match status" value="1"/>
</dbReference>
<keyword evidence="4 14" id="KW-1134">Transmembrane beta strand</keyword>
<evidence type="ECO:0000256" key="10">
    <source>
        <dbReference type="ARBA" id="ARBA00023077"/>
    </source>
</evidence>
<evidence type="ECO:0000256" key="4">
    <source>
        <dbReference type="ARBA" id="ARBA00022452"/>
    </source>
</evidence>
<keyword evidence="10 16" id="KW-0798">TonB box</keyword>
<gene>
    <name evidence="19" type="ORF">Amme_119_001</name>
</gene>
<evidence type="ECO:0000256" key="2">
    <source>
        <dbReference type="ARBA" id="ARBA00009810"/>
    </source>
</evidence>
<evidence type="ECO:0000256" key="11">
    <source>
        <dbReference type="ARBA" id="ARBA00023136"/>
    </source>
</evidence>
<sequence length="678" mass="74202">MRAERRDRMEVTSGGQLGALGTKKGLDVPFNIRSYNSSLILNQQSQTLGQVLQNDPSVRTTYGYGNFSELFIIRGFPVYSDDVAIDGLYGIVPRQLVSPQLYDQVQVLNGASAFLNGSAPGGTAIGGNINLIFKKAGNTPLTRVTGDYTSTGQGGGAVDFGRRFGRDKAFGVRINVAGMSGQTSVDHETRHSAVVGGAFDWHNDTTRVVVDMNYQNQGVDWGRPAIFLGSGLRRVPRPPAPSRNFGQPWTYVDLNYIFGKLSIEHDFSSNVLGYVDFGGLGSNEKGMYSTLTVNDVATGAATNANLYVPYGQTNESTRGGLRIHVRTGPVKHEINLGGTSVWETTRTAYSFGFPYYASNLYAPTYYRSAPPQTFASAYVNDPKRQAYVRMYSLFFSDTMSFFDDRVALTAGFRYQNLTVNGYSYNTAARTTHYSQGVITPVVGLVVHPTRRTSIYFNRIEGLSQGPQASGAVVNVGQIFPPYRTLQYEIGAKYDIGTLSASIALYQMSQPNAMNVADGSSGQQIFTVNGLQKNRGIEFNLNGQIVPGLRFNGGTAIIDADQKRTARGAYNGNRAIGIPGYTINGNLEYDLPFLKGATVVGRVIQTGHQWANAANTLRVPNWTRWDLAARYTFLAGHKPMTVRFGVNNLANSRYWASAYGGYLMEGLPRTFQFSLTTEF</sequence>
<keyword evidence="6 14" id="KW-0812">Transmembrane</keyword>
<dbReference type="PROSITE" id="PS01156">
    <property type="entry name" value="TONB_DEPENDENT_REC_2"/>
    <property type="match status" value="1"/>
</dbReference>
<evidence type="ECO:0000256" key="14">
    <source>
        <dbReference type="PROSITE-ProRule" id="PRU01360"/>
    </source>
</evidence>
<comment type="subcellular location">
    <subcellularLocation>
        <location evidence="1 14">Cell outer membrane</location>
        <topology evidence="1 14">Multi-pass membrane protein</topology>
    </subcellularLocation>
</comment>
<evidence type="ECO:0000259" key="17">
    <source>
        <dbReference type="Pfam" id="PF00593"/>
    </source>
</evidence>
<dbReference type="InterPro" id="IPR037066">
    <property type="entry name" value="Plug_dom_sf"/>
</dbReference>
<comment type="similarity">
    <text evidence="2 14 16">Belongs to the TonB-dependent receptor family.</text>
</comment>
<dbReference type="InterPro" id="IPR000531">
    <property type="entry name" value="Beta-barrel_TonB"/>
</dbReference>
<keyword evidence="11 14" id="KW-0472">Membrane</keyword>
<evidence type="ECO:0000256" key="7">
    <source>
        <dbReference type="ARBA" id="ARBA00022729"/>
    </source>
</evidence>
<dbReference type="InterPro" id="IPR010105">
    <property type="entry name" value="TonB_sidphr_rcpt"/>
</dbReference>
<protein>
    <submittedName>
        <fullName evidence="19">Ferrichrome siderophore receptor FcuA</fullName>
    </submittedName>
</protein>
<keyword evidence="9" id="KW-0406">Ion transport</keyword>
<keyword evidence="7" id="KW-0732">Signal</keyword>
<dbReference type="PANTHER" id="PTHR32552">
    <property type="entry name" value="FERRICHROME IRON RECEPTOR-RELATED"/>
    <property type="match status" value="1"/>
</dbReference>
<dbReference type="InterPro" id="IPR012910">
    <property type="entry name" value="Plug_dom"/>
</dbReference>
<dbReference type="CDD" id="cd01347">
    <property type="entry name" value="ligand_gated_channel"/>
    <property type="match status" value="1"/>
</dbReference>
<evidence type="ECO:0000256" key="13">
    <source>
        <dbReference type="ARBA" id="ARBA00023237"/>
    </source>
</evidence>
<dbReference type="GO" id="GO:0038023">
    <property type="term" value="F:signaling receptor activity"/>
    <property type="evidence" value="ECO:0007669"/>
    <property type="project" value="InterPro"/>
</dbReference>
<dbReference type="SUPFAM" id="SSF56935">
    <property type="entry name" value="Porins"/>
    <property type="match status" value="1"/>
</dbReference>
<dbReference type="GO" id="GO:0015891">
    <property type="term" value="P:siderophore transport"/>
    <property type="evidence" value="ECO:0007669"/>
    <property type="project" value="InterPro"/>
</dbReference>
<dbReference type="AlphaFoldDB" id="A0A023D914"/>
<dbReference type="Gene3D" id="2.40.170.20">
    <property type="entry name" value="TonB-dependent receptor, beta-barrel domain"/>
    <property type="match status" value="1"/>
</dbReference>
<comment type="caution">
    <text evidence="19">The sequence shown here is derived from an EMBL/GenBank/DDBJ whole genome shotgun (WGS) entry which is preliminary data.</text>
</comment>
<dbReference type="Pfam" id="PF07715">
    <property type="entry name" value="Plug"/>
    <property type="match status" value="1"/>
</dbReference>
<evidence type="ECO:0000256" key="8">
    <source>
        <dbReference type="ARBA" id="ARBA00023004"/>
    </source>
</evidence>
<feature type="domain" description="TonB-dependent receptor plug" evidence="18">
    <location>
        <begin position="27"/>
        <end position="123"/>
    </location>
</feature>
<dbReference type="InterPro" id="IPR010917">
    <property type="entry name" value="TonB_rcpt_CS"/>
</dbReference>
<dbReference type="PANTHER" id="PTHR32552:SF82">
    <property type="entry name" value="FCUA PROTEIN"/>
    <property type="match status" value="1"/>
</dbReference>
<dbReference type="InterPro" id="IPR039426">
    <property type="entry name" value="TonB-dep_rcpt-like"/>
</dbReference>
<evidence type="ECO:0000313" key="20">
    <source>
        <dbReference type="Proteomes" id="UP000019760"/>
    </source>
</evidence>
<dbReference type="Pfam" id="PF00593">
    <property type="entry name" value="TonB_dep_Rec_b-barrel"/>
    <property type="match status" value="1"/>
</dbReference>
<proteinExistence type="inferred from homology"/>
<organism evidence="19 20">
    <name type="scientific">Acidomonas methanolica NBRC 104435</name>
    <dbReference type="NCBI Taxonomy" id="1231351"/>
    <lineage>
        <taxon>Bacteria</taxon>
        <taxon>Pseudomonadati</taxon>
        <taxon>Pseudomonadota</taxon>
        <taxon>Alphaproteobacteria</taxon>
        <taxon>Acetobacterales</taxon>
        <taxon>Acetobacteraceae</taxon>
        <taxon>Acidomonas</taxon>
    </lineage>
</organism>
<reference evidence="19 20" key="2">
    <citation type="journal article" date="2014" name="FEMS Microbiol. Lett.">
        <title>Draft genomic DNA sequence of the facultatively methylotrophic bacterium Acidomonas methanolica type strain MB58.</title>
        <authorList>
            <person name="Higashiura N."/>
            <person name="Hadano H."/>
            <person name="Hirakawa H."/>
            <person name="Matsutani M."/>
            <person name="Takabe S."/>
            <person name="Matsushita K."/>
            <person name="Azuma Y."/>
        </authorList>
    </citation>
    <scope>NUCLEOTIDE SEQUENCE [LARGE SCALE GENOMIC DNA]</scope>
    <source>
        <strain evidence="19 20">MB58</strain>
    </source>
</reference>
<dbReference type="Gene3D" id="2.170.130.10">
    <property type="entry name" value="TonB-dependent receptor, plug domain"/>
    <property type="match status" value="1"/>
</dbReference>
<keyword evidence="8" id="KW-0408">Iron</keyword>
<accession>A0A023D914</accession>
<dbReference type="GO" id="GO:0009279">
    <property type="term" value="C:cell outer membrane"/>
    <property type="evidence" value="ECO:0007669"/>
    <property type="project" value="UniProtKB-SubCell"/>
</dbReference>
<evidence type="ECO:0000256" key="15">
    <source>
        <dbReference type="PROSITE-ProRule" id="PRU10144"/>
    </source>
</evidence>
<dbReference type="Proteomes" id="UP000019760">
    <property type="component" value="Unassembled WGS sequence"/>
</dbReference>
<dbReference type="EMBL" id="BAND01000118">
    <property type="protein sequence ID" value="GAJ30286.1"/>
    <property type="molecule type" value="Genomic_DNA"/>
</dbReference>
<dbReference type="GO" id="GO:0015344">
    <property type="term" value="F:siderophore uptake transmembrane transporter activity"/>
    <property type="evidence" value="ECO:0007669"/>
    <property type="project" value="TreeGrafter"/>
</dbReference>
<keyword evidence="3 14" id="KW-0813">Transport</keyword>
<dbReference type="InterPro" id="IPR036942">
    <property type="entry name" value="Beta-barrel_TonB_sf"/>
</dbReference>
<evidence type="ECO:0000256" key="6">
    <source>
        <dbReference type="ARBA" id="ARBA00022692"/>
    </source>
</evidence>
<evidence type="ECO:0000259" key="18">
    <source>
        <dbReference type="Pfam" id="PF07715"/>
    </source>
</evidence>
<dbReference type="NCBIfam" id="TIGR01783">
    <property type="entry name" value="TonB-siderophor"/>
    <property type="match status" value="1"/>
</dbReference>
<evidence type="ECO:0000256" key="1">
    <source>
        <dbReference type="ARBA" id="ARBA00004571"/>
    </source>
</evidence>
<evidence type="ECO:0000256" key="5">
    <source>
        <dbReference type="ARBA" id="ARBA00022496"/>
    </source>
</evidence>
<feature type="domain" description="TonB-dependent receptor-like beta-barrel" evidence="17">
    <location>
        <begin position="215"/>
        <end position="648"/>
    </location>
</feature>
<name>A0A023D914_ACIMT</name>
<evidence type="ECO:0000256" key="3">
    <source>
        <dbReference type="ARBA" id="ARBA00022448"/>
    </source>
</evidence>
<evidence type="ECO:0000313" key="19">
    <source>
        <dbReference type="EMBL" id="GAJ30286.1"/>
    </source>
</evidence>
<keyword evidence="5" id="KW-0410">Iron transport</keyword>
<keyword evidence="13 14" id="KW-0998">Cell outer membrane</keyword>
<keyword evidence="12 19" id="KW-0675">Receptor</keyword>
<evidence type="ECO:0000256" key="16">
    <source>
        <dbReference type="RuleBase" id="RU003357"/>
    </source>
</evidence>
<evidence type="ECO:0000256" key="12">
    <source>
        <dbReference type="ARBA" id="ARBA00023170"/>
    </source>
</evidence>
<evidence type="ECO:0000256" key="9">
    <source>
        <dbReference type="ARBA" id="ARBA00023065"/>
    </source>
</evidence>
<reference evidence="20" key="1">
    <citation type="journal article" date="2014" name="FEMS Microbiol. Lett.">
        <title>Draft Genomic DNA Sequence of the Facultatively Methylotrophic Bacterium Acidomonas methanolica type strain MB58.</title>
        <authorList>
            <person name="Higashiura N."/>
            <person name="Hadano H."/>
            <person name="Hirakawa H."/>
            <person name="Matsutani M."/>
            <person name="Takabe S."/>
            <person name="Matsushita K."/>
            <person name="Azuma Y."/>
        </authorList>
    </citation>
    <scope>NUCLEOTIDE SEQUENCE [LARGE SCALE GENOMIC DNA]</scope>
    <source>
        <strain evidence="20">MB58</strain>
    </source>
</reference>
<feature type="short sequence motif" description="TonB C-terminal box" evidence="15">
    <location>
        <begin position="661"/>
        <end position="678"/>
    </location>
</feature>